<dbReference type="Proteomes" id="UP001373714">
    <property type="component" value="Unassembled WGS sequence"/>
</dbReference>
<evidence type="ECO:0000313" key="3">
    <source>
        <dbReference type="EMBL" id="KAK6352575.1"/>
    </source>
</evidence>
<evidence type="ECO:0000256" key="1">
    <source>
        <dbReference type="SAM" id="MobiDB-lite"/>
    </source>
</evidence>
<dbReference type="PANTHER" id="PTHR34618">
    <property type="entry name" value="SURFACE PROTEIN MAS1, PUTATIVE-RELATED"/>
    <property type="match status" value="1"/>
</dbReference>
<evidence type="ECO:0000256" key="2">
    <source>
        <dbReference type="SAM" id="SignalP"/>
    </source>
</evidence>
<feature type="signal peptide" evidence="2">
    <location>
        <begin position="1"/>
        <end position="21"/>
    </location>
</feature>
<feature type="compositionally biased region" description="Basic and acidic residues" evidence="1">
    <location>
        <begin position="315"/>
        <end position="328"/>
    </location>
</feature>
<keyword evidence="2" id="KW-0732">Signal</keyword>
<proteinExistence type="predicted"/>
<dbReference type="AlphaFoldDB" id="A0AAV9UZ35"/>
<protein>
    <submittedName>
        <fullName evidence="3">Uncharacterized protein</fullName>
    </submittedName>
</protein>
<gene>
    <name evidence="3" type="ORF">TWF730_009399</name>
</gene>
<dbReference type="PANTHER" id="PTHR34618:SF1">
    <property type="entry name" value="SECRETED PROTEIN"/>
    <property type="match status" value="1"/>
</dbReference>
<dbReference type="InterPro" id="IPR021476">
    <property type="entry name" value="Egh16-like"/>
</dbReference>
<feature type="chain" id="PRO_5043373287" evidence="2">
    <location>
        <begin position="22"/>
        <end position="336"/>
    </location>
</feature>
<keyword evidence="4" id="KW-1185">Reference proteome</keyword>
<organism evidence="3 4">
    <name type="scientific">Orbilia blumenaviensis</name>
    <dbReference type="NCBI Taxonomy" id="1796055"/>
    <lineage>
        <taxon>Eukaryota</taxon>
        <taxon>Fungi</taxon>
        <taxon>Dikarya</taxon>
        <taxon>Ascomycota</taxon>
        <taxon>Pezizomycotina</taxon>
        <taxon>Orbiliomycetes</taxon>
        <taxon>Orbiliales</taxon>
        <taxon>Orbiliaceae</taxon>
        <taxon>Orbilia</taxon>
    </lineage>
</organism>
<sequence>MHLITSTSVVTLLSCVSSIYGHATIADAYGNVNQGIRGRGLGTSWSFNKGPYGTDLHPWQSEVSVFANTVIPCCHKPRVYQAQGCGLSLGLVWRHEIKPSAWLMLHGWHSLTIQNVFQAQRSYSLDVPGETSKFVASNAIPQISAGGWLRMRIHQVNADGAGPYKCKIDPTGTGRSFGSWLTLKENVPGNTWSINAGTVHKPNLWITAVIPTTLKCTGVSGSRRNMCLMRCENTAKNGPFGGCVAVQQIITEAPKPKPLPKPVATPVPVKPVPVAPPTKEELKVAMGGEEYSKEETEAIMEQKLPVTEKEVLAEAKEVNQETAKKDENEAMEETYY</sequence>
<evidence type="ECO:0000313" key="4">
    <source>
        <dbReference type="Proteomes" id="UP001373714"/>
    </source>
</evidence>
<dbReference type="EMBL" id="JAVHNS010000006">
    <property type="protein sequence ID" value="KAK6352575.1"/>
    <property type="molecule type" value="Genomic_DNA"/>
</dbReference>
<dbReference type="Pfam" id="PF11327">
    <property type="entry name" value="Egh16-like"/>
    <property type="match status" value="1"/>
</dbReference>
<reference evidence="3 4" key="1">
    <citation type="submission" date="2019-10" db="EMBL/GenBank/DDBJ databases">
        <authorList>
            <person name="Palmer J.M."/>
        </authorList>
    </citation>
    <scope>NUCLEOTIDE SEQUENCE [LARGE SCALE GENOMIC DNA]</scope>
    <source>
        <strain evidence="3 4">TWF730</strain>
    </source>
</reference>
<feature type="region of interest" description="Disordered" evidence="1">
    <location>
        <begin position="315"/>
        <end position="336"/>
    </location>
</feature>
<accession>A0AAV9UZ35</accession>
<name>A0AAV9UZ35_9PEZI</name>
<comment type="caution">
    <text evidence="3">The sequence shown here is derived from an EMBL/GenBank/DDBJ whole genome shotgun (WGS) entry which is preliminary data.</text>
</comment>